<dbReference type="CDD" id="cd15853">
    <property type="entry name" value="SNARE_Bet1"/>
    <property type="match status" value="1"/>
</dbReference>
<feature type="domain" description="T-SNARE coiled-coil homology" evidence="11">
    <location>
        <begin position="107"/>
        <end position="169"/>
    </location>
</feature>
<evidence type="ECO:0000313" key="13">
    <source>
        <dbReference type="Proteomes" id="UP000030678"/>
    </source>
</evidence>
<evidence type="ECO:0000256" key="9">
    <source>
        <dbReference type="SAM" id="MobiDB-lite"/>
    </source>
</evidence>
<evidence type="ECO:0000313" key="12">
    <source>
        <dbReference type="EMBL" id="ETI24539.1"/>
    </source>
</evidence>
<feature type="transmembrane region" description="Helical" evidence="10">
    <location>
        <begin position="175"/>
        <end position="196"/>
    </location>
</feature>
<dbReference type="GO" id="GO:0015031">
    <property type="term" value="P:protein transport"/>
    <property type="evidence" value="ECO:0007669"/>
    <property type="project" value="UniProtKB-KW"/>
</dbReference>
<evidence type="ECO:0000256" key="7">
    <source>
        <dbReference type="ARBA" id="ARBA00023136"/>
    </source>
</evidence>
<feature type="region of interest" description="Disordered" evidence="9">
    <location>
        <begin position="20"/>
        <end position="101"/>
    </location>
</feature>
<dbReference type="SUPFAM" id="SSF58038">
    <property type="entry name" value="SNARE fusion complex"/>
    <property type="match status" value="1"/>
</dbReference>
<evidence type="ECO:0000256" key="10">
    <source>
        <dbReference type="SAM" id="Phobius"/>
    </source>
</evidence>
<evidence type="ECO:0000256" key="2">
    <source>
        <dbReference type="ARBA" id="ARBA00022448"/>
    </source>
</evidence>
<dbReference type="GO" id="GO:0000139">
    <property type="term" value="C:Golgi membrane"/>
    <property type="evidence" value="ECO:0007669"/>
    <property type="project" value="UniProtKB-SubCell"/>
</dbReference>
<dbReference type="PROSITE" id="PS50192">
    <property type="entry name" value="T_SNARE"/>
    <property type="match status" value="1"/>
</dbReference>
<evidence type="ECO:0000256" key="1">
    <source>
        <dbReference type="ARBA" id="ARBA00004394"/>
    </source>
</evidence>
<evidence type="ECO:0000256" key="8">
    <source>
        <dbReference type="ARBA" id="ARBA00046280"/>
    </source>
</evidence>
<dbReference type="RefSeq" id="XP_008726475.1">
    <property type="nucleotide sequence ID" value="XM_008728253.1"/>
</dbReference>
<keyword evidence="3 10" id="KW-0812">Transmembrane</keyword>
<dbReference type="HOGENOM" id="CLU_086133_1_0_1"/>
<dbReference type="VEuPathDB" id="FungiDB:G647_03908"/>
<dbReference type="EMBL" id="KB822704">
    <property type="protein sequence ID" value="ETI24539.1"/>
    <property type="molecule type" value="Genomic_DNA"/>
</dbReference>
<keyword evidence="4" id="KW-0653">Protein transport</keyword>
<evidence type="ECO:0000256" key="5">
    <source>
        <dbReference type="ARBA" id="ARBA00022989"/>
    </source>
</evidence>
<keyword evidence="7 10" id="KW-0472">Membrane</keyword>
<gene>
    <name evidence="12" type="ORF">G647_03908</name>
</gene>
<dbReference type="AlphaFoldDB" id="V9DCB3"/>
<evidence type="ECO:0000256" key="3">
    <source>
        <dbReference type="ARBA" id="ARBA00022692"/>
    </source>
</evidence>
<keyword evidence="6" id="KW-0333">Golgi apparatus</keyword>
<name>V9DCB3_9EURO</name>
<organism evidence="12 13">
    <name type="scientific">Cladophialophora carrionii CBS 160.54</name>
    <dbReference type="NCBI Taxonomy" id="1279043"/>
    <lineage>
        <taxon>Eukaryota</taxon>
        <taxon>Fungi</taxon>
        <taxon>Dikarya</taxon>
        <taxon>Ascomycota</taxon>
        <taxon>Pezizomycotina</taxon>
        <taxon>Eurotiomycetes</taxon>
        <taxon>Chaetothyriomycetidae</taxon>
        <taxon>Chaetothyriales</taxon>
        <taxon>Herpotrichiellaceae</taxon>
        <taxon>Cladophialophora</taxon>
    </lineage>
</organism>
<keyword evidence="2" id="KW-0813">Transport</keyword>
<sequence>MSKYVASAWKSDQQINRYSSLNRRAAPASSLFQDYPGSRPSSSSSTQRPSSYAYSQPSASSSSPYLNPLPNSTPYSHSNGSTTPSGGGFRPATPNSKGQYSASVLEELESQNEITQTTLLSQKVSQLKSLTVAIGDEIRDSSALASQINDSFENTGVRLRGTMRRMLRMAERTGVGWRVWLLFFVAVWALFAWVWLF</sequence>
<dbReference type="InterPro" id="IPR039899">
    <property type="entry name" value="BET1_SNARE"/>
</dbReference>
<dbReference type="PANTHER" id="PTHR12791">
    <property type="entry name" value="GOLGI SNARE BET1-RELATED"/>
    <property type="match status" value="1"/>
</dbReference>
<dbReference type="GeneID" id="19982401"/>
<reference evidence="12 13" key="1">
    <citation type="submission" date="2013-03" db="EMBL/GenBank/DDBJ databases">
        <title>The Genome Sequence of Cladophialophora carrionii CBS 160.54.</title>
        <authorList>
            <consortium name="The Broad Institute Genomics Platform"/>
            <person name="Cuomo C."/>
            <person name="de Hoog S."/>
            <person name="Gorbushina A."/>
            <person name="Walker B."/>
            <person name="Young S.K."/>
            <person name="Zeng Q."/>
            <person name="Gargeya S."/>
            <person name="Fitzgerald M."/>
            <person name="Haas B."/>
            <person name="Abouelleil A."/>
            <person name="Allen A.W."/>
            <person name="Alvarado L."/>
            <person name="Arachchi H.M."/>
            <person name="Berlin A.M."/>
            <person name="Chapman S.B."/>
            <person name="Gainer-Dewar J."/>
            <person name="Goldberg J."/>
            <person name="Griggs A."/>
            <person name="Gujja S."/>
            <person name="Hansen M."/>
            <person name="Howarth C."/>
            <person name="Imamovic A."/>
            <person name="Ireland A."/>
            <person name="Larimer J."/>
            <person name="McCowan C."/>
            <person name="Murphy C."/>
            <person name="Pearson M."/>
            <person name="Poon T.W."/>
            <person name="Priest M."/>
            <person name="Roberts A."/>
            <person name="Saif S."/>
            <person name="Shea T."/>
            <person name="Sisk P."/>
            <person name="Sykes S."/>
            <person name="Wortman J."/>
            <person name="Nusbaum C."/>
            <person name="Birren B."/>
        </authorList>
    </citation>
    <scope>NUCLEOTIDE SEQUENCE [LARGE SCALE GENOMIC DNA]</scope>
    <source>
        <strain evidence="12 13">CBS 160.54</strain>
    </source>
</reference>
<evidence type="ECO:0000256" key="6">
    <source>
        <dbReference type="ARBA" id="ARBA00023034"/>
    </source>
</evidence>
<feature type="compositionally biased region" description="Low complexity" evidence="9">
    <location>
        <begin position="38"/>
        <end position="75"/>
    </location>
</feature>
<dbReference type="InterPro" id="IPR000727">
    <property type="entry name" value="T_SNARE_dom"/>
</dbReference>
<dbReference type="Gene3D" id="1.20.5.110">
    <property type="match status" value="1"/>
</dbReference>
<protein>
    <recommendedName>
        <fullName evidence="11">t-SNARE coiled-coil homology domain-containing protein</fullName>
    </recommendedName>
</protein>
<evidence type="ECO:0000256" key="4">
    <source>
        <dbReference type="ARBA" id="ARBA00022927"/>
    </source>
</evidence>
<evidence type="ECO:0000259" key="11">
    <source>
        <dbReference type="PROSITE" id="PS50192"/>
    </source>
</evidence>
<accession>V9DCB3</accession>
<comment type="subcellular location">
    <subcellularLocation>
        <location evidence="8">Endomembrane system</location>
        <topology evidence="8">Single-pass type IV membrane protein</topology>
    </subcellularLocation>
    <subcellularLocation>
        <location evidence="1">Golgi apparatus membrane</location>
    </subcellularLocation>
</comment>
<dbReference type="FunFam" id="1.20.5.110:FF:000057">
    <property type="entry name" value="SNARE complex subunit (Bet1), putative"/>
    <property type="match status" value="1"/>
</dbReference>
<dbReference type="OrthoDB" id="261831at2759"/>
<proteinExistence type="predicted"/>
<keyword evidence="5 10" id="KW-1133">Transmembrane helix</keyword>
<dbReference type="Proteomes" id="UP000030678">
    <property type="component" value="Unassembled WGS sequence"/>
</dbReference>